<dbReference type="OrthoDB" id="275334at2157"/>
<dbReference type="EMBL" id="WUYX01000023">
    <property type="protein sequence ID" value="MXV61728.1"/>
    <property type="molecule type" value="Genomic_DNA"/>
</dbReference>
<dbReference type="RefSeq" id="WP_160063848.1">
    <property type="nucleotide sequence ID" value="NZ_WUYX01000023.1"/>
</dbReference>
<name>A0A6B0VJN3_9EURY</name>
<keyword evidence="3" id="KW-1185">Reference proteome</keyword>
<dbReference type="Pfam" id="PF12705">
    <property type="entry name" value="PDDEXK_1"/>
    <property type="match status" value="1"/>
</dbReference>
<sequence length="350" mass="38377">MTEAEIDGEAAAEKLSVEGLTAYLTCPRRYEFAHVHGLEGGDDDSTVDDRVGLLRTAICDALRGGKTDRETLAATARNRLEALWADHDERFHSRTQRRHERRVLEATLEAYVERVGVDHAAGIERLAADAAGGELIGPELPVSSTVSPPDGGNGDADAVTIDATVDYVYGDGSSVVGVRFVPTLAPLGLLRYRSDWEGSVAEAFTDHFDPDADAFEPSLVGSLFETAVVIDGLRDRCERLGLEDRTCRYVQIPLADRSRTAVNWVRETVETSLDLADLTDVYIDHHTYGMTHEHRNRTVDDRLAAVVGRLTAGAFDPTDRWDDISDAACPDCGYTVCCQDYLSQEVRFDG</sequence>
<dbReference type="InterPro" id="IPR038726">
    <property type="entry name" value="PDDEXK_AddAB-type"/>
</dbReference>
<comment type="caution">
    <text evidence="2">The sequence shown here is derived from an EMBL/GenBank/DDBJ whole genome shotgun (WGS) entry which is preliminary data.</text>
</comment>
<dbReference type="AlphaFoldDB" id="A0A6B0VJN3"/>
<proteinExistence type="predicted"/>
<evidence type="ECO:0000313" key="2">
    <source>
        <dbReference type="EMBL" id="MXV61728.1"/>
    </source>
</evidence>
<evidence type="ECO:0000259" key="1">
    <source>
        <dbReference type="Pfam" id="PF12705"/>
    </source>
</evidence>
<protein>
    <recommendedName>
        <fullName evidence="1">PD-(D/E)XK endonuclease-like domain-containing protein</fullName>
    </recommendedName>
</protein>
<gene>
    <name evidence="2" type="ORF">GS429_06540</name>
</gene>
<reference evidence="2 3" key="1">
    <citation type="submission" date="2020-01" db="EMBL/GenBank/DDBJ databases">
        <title>Natronorubrum sp. JWXQ-INN 674 isolated from Inner Mongolia Autonomous Region of China.</title>
        <authorList>
            <person name="Xue Q."/>
        </authorList>
    </citation>
    <scope>NUCLEOTIDE SEQUENCE [LARGE SCALE GENOMIC DNA]</scope>
    <source>
        <strain evidence="2 3">JWXQ-INN-674</strain>
    </source>
</reference>
<organism evidence="2 3">
    <name type="scientific">Natronorubrum halalkaliphilum</name>
    <dbReference type="NCBI Taxonomy" id="2691917"/>
    <lineage>
        <taxon>Archaea</taxon>
        <taxon>Methanobacteriati</taxon>
        <taxon>Methanobacteriota</taxon>
        <taxon>Stenosarchaea group</taxon>
        <taxon>Halobacteria</taxon>
        <taxon>Halobacteriales</taxon>
        <taxon>Natrialbaceae</taxon>
        <taxon>Natronorubrum</taxon>
    </lineage>
</organism>
<evidence type="ECO:0000313" key="3">
    <source>
        <dbReference type="Proteomes" id="UP000434101"/>
    </source>
</evidence>
<accession>A0A6B0VJN3</accession>
<dbReference type="Proteomes" id="UP000434101">
    <property type="component" value="Unassembled WGS sequence"/>
</dbReference>
<feature type="domain" description="PD-(D/E)XK endonuclease-like" evidence="1">
    <location>
        <begin position="15"/>
        <end position="169"/>
    </location>
</feature>